<feature type="region of interest" description="Disordered" evidence="1">
    <location>
        <begin position="42"/>
        <end position="67"/>
    </location>
</feature>
<proteinExistence type="predicted"/>
<evidence type="ECO:0000256" key="1">
    <source>
        <dbReference type="SAM" id="MobiDB-lite"/>
    </source>
</evidence>
<dbReference type="EMBL" id="JBHTEE010000001">
    <property type="protein sequence ID" value="MFC7606244.1"/>
    <property type="molecule type" value="Genomic_DNA"/>
</dbReference>
<comment type="caution">
    <text evidence="2">The sequence shown here is derived from an EMBL/GenBank/DDBJ whole genome shotgun (WGS) entry which is preliminary data.</text>
</comment>
<evidence type="ECO:0000313" key="2">
    <source>
        <dbReference type="EMBL" id="MFC7606244.1"/>
    </source>
</evidence>
<keyword evidence="3" id="KW-1185">Reference proteome</keyword>
<dbReference type="Proteomes" id="UP001596514">
    <property type="component" value="Unassembled WGS sequence"/>
</dbReference>
<accession>A0ABW2TCP1</accession>
<name>A0ABW2TCP1_9ACTN</name>
<evidence type="ECO:0000313" key="3">
    <source>
        <dbReference type="Proteomes" id="UP001596514"/>
    </source>
</evidence>
<gene>
    <name evidence="2" type="ORF">ACFQVD_39700</name>
</gene>
<protein>
    <submittedName>
        <fullName evidence="2">Uncharacterized protein</fullName>
    </submittedName>
</protein>
<dbReference type="RefSeq" id="WP_343972990.1">
    <property type="nucleotide sequence ID" value="NZ_BAAAGK010000098.1"/>
</dbReference>
<sequence>MSEPPAPGMFDGLRPSALAPIRSGGTWAGMIVRCLEHGPRRFPEPRVPLRGITANRNESTARDHTPP</sequence>
<organism evidence="2 3">
    <name type="scientific">Streptosporangium amethystogenes subsp. fukuiense</name>
    <dbReference type="NCBI Taxonomy" id="698418"/>
    <lineage>
        <taxon>Bacteria</taxon>
        <taxon>Bacillati</taxon>
        <taxon>Actinomycetota</taxon>
        <taxon>Actinomycetes</taxon>
        <taxon>Streptosporangiales</taxon>
        <taxon>Streptosporangiaceae</taxon>
        <taxon>Streptosporangium</taxon>
    </lineage>
</organism>
<reference evidence="3" key="1">
    <citation type="journal article" date="2019" name="Int. J. Syst. Evol. Microbiol.">
        <title>The Global Catalogue of Microorganisms (GCM) 10K type strain sequencing project: providing services to taxonomists for standard genome sequencing and annotation.</title>
        <authorList>
            <consortium name="The Broad Institute Genomics Platform"/>
            <consortium name="The Broad Institute Genome Sequencing Center for Infectious Disease"/>
            <person name="Wu L."/>
            <person name="Ma J."/>
        </authorList>
    </citation>
    <scope>NUCLEOTIDE SEQUENCE [LARGE SCALE GENOMIC DNA]</scope>
    <source>
        <strain evidence="3">JCM 10083</strain>
    </source>
</reference>